<dbReference type="RefSeq" id="WP_175935935.1">
    <property type="nucleotide sequence ID" value="NZ_BGKC01000029.1"/>
</dbReference>
<accession>A0AAW7T699</accession>
<dbReference type="EMBL" id="JAUJRV010000010">
    <property type="protein sequence ID" value="MDN7796338.1"/>
    <property type="molecule type" value="Genomic_DNA"/>
</dbReference>
<name>A0AAW7T699_BURVI</name>
<comment type="caution">
    <text evidence="1">The sequence shown here is derived from an EMBL/GenBank/DDBJ whole genome shotgun (WGS) entry which is preliminary data.</text>
</comment>
<evidence type="ECO:0000313" key="2">
    <source>
        <dbReference type="Proteomes" id="UP001171620"/>
    </source>
</evidence>
<sequence length="74" mass="8447">MRDNLNVHFVLALKLMLCWVMRGLLCNCRAISMATESMNRLKRANSLSQKALAVIERLLKLFKAGLRQTISRVS</sequence>
<evidence type="ECO:0000313" key="1">
    <source>
        <dbReference type="EMBL" id="MDN7796338.1"/>
    </source>
</evidence>
<reference evidence="1" key="1">
    <citation type="submission" date="2023-07" db="EMBL/GenBank/DDBJ databases">
        <title>A collection of bacterial strains from the Burkholderia cepacia Research Laboratory and Repository.</title>
        <authorList>
            <person name="Lipuma J."/>
            <person name="Spilker T."/>
            <person name="Caverly L."/>
        </authorList>
    </citation>
    <scope>NUCLEOTIDE SEQUENCE</scope>
    <source>
        <strain evidence="1">AU44268</strain>
    </source>
</reference>
<proteinExistence type="predicted"/>
<gene>
    <name evidence="1" type="ORF">QZM33_15480</name>
</gene>
<organism evidence="1 2">
    <name type="scientific">Burkholderia vietnamiensis</name>
    <dbReference type="NCBI Taxonomy" id="60552"/>
    <lineage>
        <taxon>Bacteria</taxon>
        <taxon>Pseudomonadati</taxon>
        <taxon>Pseudomonadota</taxon>
        <taxon>Betaproteobacteria</taxon>
        <taxon>Burkholderiales</taxon>
        <taxon>Burkholderiaceae</taxon>
        <taxon>Burkholderia</taxon>
        <taxon>Burkholderia cepacia complex</taxon>
    </lineage>
</organism>
<evidence type="ECO:0008006" key="3">
    <source>
        <dbReference type="Google" id="ProtNLM"/>
    </source>
</evidence>
<protein>
    <recommendedName>
        <fullName evidence="3">Secreted protein</fullName>
    </recommendedName>
</protein>
<dbReference type="AlphaFoldDB" id="A0AAW7T699"/>
<dbReference type="Proteomes" id="UP001171620">
    <property type="component" value="Unassembled WGS sequence"/>
</dbReference>